<dbReference type="Gene3D" id="3.40.50.2300">
    <property type="match status" value="1"/>
</dbReference>
<feature type="region of interest" description="Disordered" evidence="1">
    <location>
        <begin position="187"/>
        <end position="210"/>
    </location>
</feature>
<gene>
    <name evidence="2" type="ORF">H9L21_03250</name>
</gene>
<name>A0ABX6T0I3_9ACTN</name>
<organism evidence="2 3">
    <name type="scientific">Aeromicrobium senzhongii</name>
    <dbReference type="NCBI Taxonomy" id="2663859"/>
    <lineage>
        <taxon>Bacteria</taxon>
        <taxon>Bacillati</taxon>
        <taxon>Actinomycetota</taxon>
        <taxon>Actinomycetes</taxon>
        <taxon>Propionibacteriales</taxon>
        <taxon>Nocardioidaceae</taxon>
        <taxon>Aeromicrobium</taxon>
    </lineage>
</organism>
<evidence type="ECO:0000256" key="1">
    <source>
        <dbReference type="SAM" id="MobiDB-lite"/>
    </source>
</evidence>
<dbReference type="Proteomes" id="UP000515871">
    <property type="component" value="Chromosome"/>
</dbReference>
<accession>A0ABX6T0I3</accession>
<sequence length="210" mass="23043">MAEFFAARELSDTRLSVSSVGTDAVTGQEICVRASDFLAEESRGREFAVHHRATRLSSKHSARSALIVTATPRERSLVAQLDPAARARTFTMVELERLFSLPEIATGPTDLETLVALLHRMRWQVANEHWKTPSRIALRKLASRRPLRGLSVQDAHASRMSIHPPVLNASRSLALAISEQLLSRIAGLSSPSGDPRRDELPAARNTSHAG</sequence>
<reference evidence="2 3" key="1">
    <citation type="submission" date="2020-08" db="EMBL/GenBank/DDBJ databases">
        <title>Novel species in genus Aeromicrobium.</title>
        <authorList>
            <person name="Zhang G."/>
        </authorList>
    </citation>
    <scope>NUCLEOTIDE SEQUENCE [LARGE SCALE GENOMIC DNA]</scope>
    <source>
        <strain evidence="3">zg-629</strain>
    </source>
</reference>
<dbReference type="InterPro" id="IPR036196">
    <property type="entry name" value="Ptyr_pPase_sf"/>
</dbReference>
<keyword evidence="3" id="KW-1185">Reference proteome</keyword>
<protein>
    <submittedName>
        <fullName evidence="2">Uncharacterized protein</fullName>
    </submittedName>
</protein>
<dbReference type="SUPFAM" id="SSF52788">
    <property type="entry name" value="Phosphotyrosine protein phosphatases I"/>
    <property type="match status" value="1"/>
</dbReference>
<evidence type="ECO:0000313" key="3">
    <source>
        <dbReference type="Proteomes" id="UP000515871"/>
    </source>
</evidence>
<evidence type="ECO:0000313" key="2">
    <source>
        <dbReference type="EMBL" id="QNL94980.1"/>
    </source>
</evidence>
<proteinExistence type="predicted"/>
<dbReference type="EMBL" id="CP060587">
    <property type="protein sequence ID" value="QNL94980.1"/>
    <property type="molecule type" value="Genomic_DNA"/>
</dbReference>